<protein>
    <recommendedName>
        <fullName evidence="1">Peptidase M64 N-terminal domain-containing protein</fullName>
    </recommendedName>
</protein>
<comment type="caution">
    <text evidence="2">The sequence shown here is derived from an EMBL/GenBank/DDBJ whole genome shotgun (WGS) entry which is preliminary data.</text>
</comment>
<feature type="non-terminal residue" evidence="2">
    <location>
        <position position="173"/>
    </location>
</feature>
<evidence type="ECO:0000313" key="2">
    <source>
        <dbReference type="EMBL" id="GAG23594.1"/>
    </source>
</evidence>
<sequence>MKLRSKLAIALALVAVTSADAGFDDDFSGATLRVDYYHTGTASAEHLALDRVRVEGAWPGSRTQLIDTTNLGKYLVEVVDLDSNRLLYTRGFCSIYGEWETTGEAQEGTWRAIPEAVRVPEPRRPFQLRIRKRDRQQSFREIWSITVDPASRFVDRAPVPSGDVWLVMEHGDP</sequence>
<dbReference type="InterPro" id="IPR032625">
    <property type="entry name" value="M64_N"/>
</dbReference>
<gene>
    <name evidence="2" type="ORF">S01H1_47699</name>
</gene>
<organism evidence="2">
    <name type="scientific">marine sediment metagenome</name>
    <dbReference type="NCBI Taxonomy" id="412755"/>
    <lineage>
        <taxon>unclassified sequences</taxon>
        <taxon>metagenomes</taxon>
        <taxon>ecological metagenomes</taxon>
    </lineage>
</organism>
<feature type="domain" description="Peptidase M64 N-terminal" evidence="1">
    <location>
        <begin position="23"/>
        <end position="143"/>
    </location>
</feature>
<name>X0VYQ2_9ZZZZ</name>
<dbReference type="EMBL" id="BARS01030591">
    <property type="protein sequence ID" value="GAG23594.1"/>
    <property type="molecule type" value="Genomic_DNA"/>
</dbReference>
<dbReference type="InterPro" id="IPR038171">
    <property type="entry name" value="M64_N_sf"/>
</dbReference>
<dbReference type="Gene3D" id="2.60.40.3250">
    <property type="entry name" value="Peptidase M64, N-terminal domain"/>
    <property type="match status" value="1"/>
</dbReference>
<proteinExistence type="predicted"/>
<dbReference type="AlphaFoldDB" id="X0VYQ2"/>
<reference evidence="2" key="1">
    <citation type="journal article" date="2014" name="Front. Microbiol.">
        <title>High frequency of phylogenetically diverse reductive dehalogenase-homologous genes in deep subseafloor sedimentary metagenomes.</title>
        <authorList>
            <person name="Kawai M."/>
            <person name="Futagami T."/>
            <person name="Toyoda A."/>
            <person name="Takaki Y."/>
            <person name="Nishi S."/>
            <person name="Hori S."/>
            <person name="Arai W."/>
            <person name="Tsubouchi T."/>
            <person name="Morono Y."/>
            <person name="Uchiyama I."/>
            <person name="Ito T."/>
            <person name="Fujiyama A."/>
            <person name="Inagaki F."/>
            <person name="Takami H."/>
        </authorList>
    </citation>
    <scope>NUCLEOTIDE SEQUENCE</scope>
    <source>
        <strain evidence="2">Expedition CK06-06</strain>
    </source>
</reference>
<dbReference type="Pfam" id="PF16217">
    <property type="entry name" value="M64_N"/>
    <property type="match status" value="1"/>
</dbReference>
<accession>X0VYQ2</accession>
<evidence type="ECO:0000259" key="1">
    <source>
        <dbReference type="Pfam" id="PF16217"/>
    </source>
</evidence>